<dbReference type="EMBL" id="JACVVK020000177">
    <property type="protein sequence ID" value="KAK7486526.1"/>
    <property type="molecule type" value="Genomic_DNA"/>
</dbReference>
<dbReference type="Proteomes" id="UP001519460">
    <property type="component" value="Unassembled WGS sequence"/>
</dbReference>
<protein>
    <submittedName>
        <fullName evidence="2">Uncharacterized protein</fullName>
    </submittedName>
</protein>
<gene>
    <name evidence="2" type="ORF">BaRGS_00022192</name>
</gene>
<evidence type="ECO:0000313" key="2">
    <source>
        <dbReference type="EMBL" id="KAK7486526.1"/>
    </source>
</evidence>
<evidence type="ECO:0000313" key="3">
    <source>
        <dbReference type="Proteomes" id="UP001519460"/>
    </source>
</evidence>
<feature type="region of interest" description="Disordered" evidence="1">
    <location>
        <begin position="37"/>
        <end position="58"/>
    </location>
</feature>
<dbReference type="AlphaFoldDB" id="A0ABD0KHH9"/>
<proteinExistence type="predicted"/>
<keyword evidence="3" id="KW-1185">Reference proteome</keyword>
<organism evidence="2 3">
    <name type="scientific">Batillaria attramentaria</name>
    <dbReference type="NCBI Taxonomy" id="370345"/>
    <lineage>
        <taxon>Eukaryota</taxon>
        <taxon>Metazoa</taxon>
        <taxon>Spiralia</taxon>
        <taxon>Lophotrochozoa</taxon>
        <taxon>Mollusca</taxon>
        <taxon>Gastropoda</taxon>
        <taxon>Caenogastropoda</taxon>
        <taxon>Sorbeoconcha</taxon>
        <taxon>Cerithioidea</taxon>
        <taxon>Batillariidae</taxon>
        <taxon>Batillaria</taxon>
    </lineage>
</organism>
<sequence length="115" mass="12941">MAAKLLPPATSRHSRLSKTTLRESDYCQTNGEMYQISSSQDLSGKAGRNAYQTSRDGEDRSAIIQIDWRGKGYYPRVPVSPEPSSRNACECNRRVVSPKSGQDGRQFYRCNFDSN</sequence>
<accession>A0ABD0KHH9</accession>
<evidence type="ECO:0000256" key="1">
    <source>
        <dbReference type="SAM" id="MobiDB-lite"/>
    </source>
</evidence>
<feature type="region of interest" description="Disordered" evidence="1">
    <location>
        <begin position="1"/>
        <end position="21"/>
    </location>
</feature>
<name>A0ABD0KHH9_9CAEN</name>
<comment type="caution">
    <text evidence="2">The sequence shown here is derived from an EMBL/GenBank/DDBJ whole genome shotgun (WGS) entry which is preliminary data.</text>
</comment>
<reference evidence="2 3" key="1">
    <citation type="journal article" date="2023" name="Sci. Data">
        <title>Genome assembly of the Korean intertidal mud-creeper Batillaria attramentaria.</title>
        <authorList>
            <person name="Patra A.K."/>
            <person name="Ho P.T."/>
            <person name="Jun S."/>
            <person name="Lee S.J."/>
            <person name="Kim Y."/>
            <person name="Won Y.J."/>
        </authorList>
    </citation>
    <scope>NUCLEOTIDE SEQUENCE [LARGE SCALE GENOMIC DNA]</scope>
    <source>
        <strain evidence="2">Wonlab-2016</strain>
    </source>
</reference>